<sequence length="133" mass="15069">MRIDNNWDALLETIVQIGCTGEADELGAGAEFSGSFFVEEYSEVEIEKIIKNKMTARPDDIPAVIFKRSALLMLAVLTFLVNCSLSAGIFPSALRLSRIKPIHKKNNKKYAKNYQKQCRVRFQSSMNMSCWID</sequence>
<keyword evidence="3" id="KW-1185">Reference proteome</keyword>
<evidence type="ECO:0000256" key="1">
    <source>
        <dbReference type="SAM" id="Phobius"/>
    </source>
</evidence>
<keyword evidence="1" id="KW-0812">Transmembrane</keyword>
<feature type="transmembrane region" description="Helical" evidence="1">
    <location>
        <begin position="70"/>
        <end position="94"/>
    </location>
</feature>
<keyword evidence="1" id="KW-0472">Membrane</keyword>
<keyword evidence="1" id="KW-1133">Transmembrane helix</keyword>
<accession>A0ABD2NKV4</accession>
<gene>
    <name evidence="2" type="ORF">HHI36_016551</name>
</gene>
<evidence type="ECO:0000313" key="2">
    <source>
        <dbReference type="EMBL" id="KAL3279035.1"/>
    </source>
</evidence>
<name>A0ABD2NKV4_9CUCU</name>
<protein>
    <submittedName>
        <fullName evidence="2">Uncharacterized protein</fullName>
    </submittedName>
</protein>
<evidence type="ECO:0000313" key="3">
    <source>
        <dbReference type="Proteomes" id="UP001516400"/>
    </source>
</evidence>
<organism evidence="2 3">
    <name type="scientific">Cryptolaemus montrouzieri</name>
    <dbReference type="NCBI Taxonomy" id="559131"/>
    <lineage>
        <taxon>Eukaryota</taxon>
        <taxon>Metazoa</taxon>
        <taxon>Ecdysozoa</taxon>
        <taxon>Arthropoda</taxon>
        <taxon>Hexapoda</taxon>
        <taxon>Insecta</taxon>
        <taxon>Pterygota</taxon>
        <taxon>Neoptera</taxon>
        <taxon>Endopterygota</taxon>
        <taxon>Coleoptera</taxon>
        <taxon>Polyphaga</taxon>
        <taxon>Cucujiformia</taxon>
        <taxon>Coccinelloidea</taxon>
        <taxon>Coccinellidae</taxon>
        <taxon>Scymninae</taxon>
        <taxon>Scymnini</taxon>
        <taxon>Cryptolaemus</taxon>
    </lineage>
</organism>
<proteinExistence type="predicted"/>
<comment type="caution">
    <text evidence="2">The sequence shown here is derived from an EMBL/GenBank/DDBJ whole genome shotgun (WGS) entry which is preliminary data.</text>
</comment>
<reference evidence="2 3" key="1">
    <citation type="journal article" date="2021" name="BMC Biol.">
        <title>Horizontally acquired antibacterial genes associated with adaptive radiation of ladybird beetles.</title>
        <authorList>
            <person name="Li H.S."/>
            <person name="Tang X.F."/>
            <person name="Huang Y.H."/>
            <person name="Xu Z.Y."/>
            <person name="Chen M.L."/>
            <person name="Du X.Y."/>
            <person name="Qiu B.Y."/>
            <person name="Chen P.T."/>
            <person name="Zhang W."/>
            <person name="Slipinski A."/>
            <person name="Escalona H.E."/>
            <person name="Waterhouse R.M."/>
            <person name="Zwick A."/>
            <person name="Pang H."/>
        </authorList>
    </citation>
    <scope>NUCLEOTIDE SEQUENCE [LARGE SCALE GENOMIC DNA]</scope>
    <source>
        <strain evidence="2">SYSU2018</strain>
    </source>
</reference>
<dbReference type="EMBL" id="JABFTP020000124">
    <property type="protein sequence ID" value="KAL3279035.1"/>
    <property type="molecule type" value="Genomic_DNA"/>
</dbReference>
<dbReference type="Proteomes" id="UP001516400">
    <property type="component" value="Unassembled WGS sequence"/>
</dbReference>
<dbReference type="AlphaFoldDB" id="A0ABD2NKV4"/>